<dbReference type="PANTHER" id="PTHR35176">
    <property type="entry name" value="HEME OXYGENASE HI_0854-RELATED"/>
    <property type="match status" value="1"/>
</dbReference>
<accession>A0ABP9J6E8</accession>
<keyword evidence="4" id="KW-1185">Reference proteome</keyword>
<evidence type="ECO:0000256" key="1">
    <source>
        <dbReference type="ARBA" id="ARBA00023002"/>
    </source>
</evidence>
<dbReference type="Proteomes" id="UP001501759">
    <property type="component" value="Unassembled WGS sequence"/>
</dbReference>
<feature type="domain" description="Pyridoxamine 5'-phosphate oxidase N-terminal" evidence="2">
    <location>
        <begin position="71"/>
        <end position="200"/>
    </location>
</feature>
<evidence type="ECO:0000313" key="3">
    <source>
        <dbReference type="EMBL" id="GAA5020620.1"/>
    </source>
</evidence>
<dbReference type="InterPro" id="IPR011576">
    <property type="entry name" value="Pyridox_Oxase_N"/>
</dbReference>
<keyword evidence="1" id="KW-0560">Oxidoreductase</keyword>
<protein>
    <recommendedName>
        <fullName evidence="2">Pyridoxamine 5'-phosphate oxidase N-terminal domain-containing protein</fullName>
    </recommendedName>
</protein>
<name>A0ABP9J6E8_9ACTN</name>
<dbReference type="InterPro" id="IPR052019">
    <property type="entry name" value="F420H2_bilvrd_red/Heme_oxyg"/>
</dbReference>
<evidence type="ECO:0000313" key="4">
    <source>
        <dbReference type="Proteomes" id="UP001501759"/>
    </source>
</evidence>
<dbReference type="PANTHER" id="PTHR35176:SF6">
    <property type="entry name" value="HEME OXYGENASE HI_0854-RELATED"/>
    <property type="match status" value="1"/>
</dbReference>
<comment type="caution">
    <text evidence="3">The sequence shown here is derived from an EMBL/GenBank/DDBJ whole genome shotgun (WGS) entry which is preliminary data.</text>
</comment>
<dbReference type="SUPFAM" id="SSF50475">
    <property type="entry name" value="FMN-binding split barrel"/>
    <property type="match status" value="1"/>
</dbReference>
<gene>
    <name evidence="3" type="ORF">GCM10023335_50600</name>
</gene>
<organism evidence="3 4">
    <name type="scientific">Streptomyces siamensis</name>
    <dbReference type="NCBI Taxonomy" id="1274986"/>
    <lineage>
        <taxon>Bacteria</taxon>
        <taxon>Bacillati</taxon>
        <taxon>Actinomycetota</taxon>
        <taxon>Actinomycetes</taxon>
        <taxon>Kitasatosporales</taxon>
        <taxon>Streptomycetaceae</taxon>
        <taxon>Streptomyces</taxon>
    </lineage>
</organism>
<evidence type="ECO:0000259" key="2">
    <source>
        <dbReference type="Pfam" id="PF01243"/>
    </source>
</evidence>
<dbReference type="InterPro" id="IPR012349">
    <property type="entry name" value="Split_barrel_FMN-bd"/>
</dbReference>
<dbReference type="Pfam" id="PF01243">
    <property type="entry name" value="PNPOx_N"/>
    <property type="match status" value="1"/>
</dbReference>
<proteinExistence type="predicted"/>
<dbReference type="EMBL" id="BAABKB010000021">
    <property type="protein sequence ID" value="GAA5020620.1"/>
    <property type="molecule type" value="Genomic_DNA"/>
</dbReference>
<dbReference type="Gene3D" id="2.30.110.10">
    <property type="entry name" value="Electron Transport, Fmn-binding Protein, Chain A"/>
    <property type="match status" value="1"/>
</dbReference>
<sequence>MSVDTVPVADPELVTFVPPGNPTPHRWYLPFDSFSTWHRRALPGVAHVILGCGGPVVSGRAYGRRMALSRDEREAFLAEPHVAALGVASGDDRGPLVVPIWYGYEPGGQPWILTGADSRKMRLIRAAGRFSLLVQRTEPTPRYVSVEGPVVEVSEGSSTLHRDLAARYLSGEALDRYSAWAETELADHVVVRMRPERWFTADLGAV</sequence>
<reference evidence="4" key="1">
    <citation type="journal article" date="2019" name="Int. J. Syst. Evol. Microbiol.">
        <title>The Global Catalogue of Microorganisms (GCM) 10K type strain sequencing project: providing services to taxonomists for standard genome sequencing and annotation.</title>
        <authorList>
            <consortium name="The Broad Institute Genomics Platform"/>
            <consortium name="The Broad Institute Genome Sequencing Center for Infectious Disease"/>
            <person name="Wu L."/>
            <person name="Ma J."/>
        </authorList>
    </citation>
    <scope>NUCLEOTIDE SEQUENCE [LARGE SCALE GENOMIC DNA]</scope>
    <source>
        <strain evidence="4">JCM 18409</strain>
    </source>
</reference>